<sequence>MPSTISHTQTARPARTAPATGRYLRPATLMAATLARRPNLHPRRLRNPALDRIPAAELLDYIDLPGLVDELLEAPPAGAVRTVRSRNGTTVTVLHSDCWSLIVRRLALYWPLLIDRVHGLRRAQWKAMIDAVTAARRRGRGTG</sequence>
<dbReference type="RefSeq" id="WP_189115087.1">
    <property type="nucleotide sequence ID" value="NZ_BMQC01000011.1"/>
</dbReference>
<name>A0A8J3FJ22_9ACTN</name>
<accession>A0A8J3FJ22</accession>
<evidence type="ECO:0000313" key="2">
    <source>
        <dbReference type="Proteomes" id="UP000662200"/>
    </source>
</evidence>
<evidence type="ECO:0000313" key="1">
    <source>
        <dbReference type="EMBL" id="GGK36459.1"/>
    </source>
</evidence>
<reference evidence="1" key="2">
    <citation type="submission" date="2020-09" db="EMBL/GenBank/DDBJ databases">
        <authorList>
            <person name="Sun Q."/>
            <person name="Ohkuma M."/>
        </authorList>
    </citation>
    <scope>NUCLEOTIDE SEQUENCE</scope>
    <source>
        <strain evidence="1">JCM 3091</strain>
    </source>
</reference>
<organism evidence="1 2">
    <name type="scientific">Pilimelia terevasa</name>
    <dbReference type="NCBI Taxonomy" id="53372"/>
    <lineage>
        <taxon>Bacteria</taxon>
        <taxon>Bacillati</taxon>
        <taxon>Actinomycetota</taxon>
        <taxon>Actinomycetes</taxon>
        <taxon>Micromonosporales</taxon>
        <taxon>Micromonosporaceae</taxon>
        <taxon>Pilimelia</taxon>
    </lineage>
</organism>
<reference evidence="1" key="1">
    <citation type="journal article" date="2014" name="Int. J. Syst. Evol. Microbiol.">
        <title>Complete genome sequence of Corynebacterium casei LMG S-19264T (=DSM 44701T), isolated from a smear-ripened cheese.</title>
        <authorList>
            <consortium name="US DOE Joint Genome Institute (JGI-PGF)"/>
            <person name="Walter F."/>
            <person name="Albersmeier A."/>
            <person name="Kalinowski J."/>
            <person name="Ruckert C."/>
        </authorList>
    </citation>
    <scope>NUCLEOTIDE SEQUENCE</scope>
    <source>
        <strain evidence="1">JCM 3091</strain>
    </source>
</reference>
<comment type="caution">
    <text evidence="1">The sequence shown here is derived from an EMBL/GenBank/DDBJ whole genome shotgun (WGS) entry which is preliminary data.</text>
</comment>
<dbReference type="AlphaFoldDB" id="A0A8J3FJ22"/>
<dbReference type="Proteomes" id="UP000662200">
    <property type="component" value="Unassembled WGS sequence"/>
</dbReference>
<dbReference type="EMBL" id="BMQC01000011">
    <property type="protein sequence ID" value="GGK36459.1"/>
    <property type="molecule type" value="Genomic_DNA"/>
</dbReference>
<protein>
    <submittedName>
        <fullName evidence="1">Uncharacterized protein</fullName>
    </submittedName>
</protein>
<keyword evidence="2" id="KW-1185">Reference proteome</keyword>
<proteinExistence type="predicted"/>
<gene>
    <name evidence="1" type="ORF">GCM10010124_31380</name>
</gene>